<dbReference type="Pfam" id="PF00143">
    <property type="entry name" value="Interferon"/>
    <property type="match status" value="1"/>
</dbReference>
<evidence type="ECO:0008006" key="12">
    <source>
        <dbReference type="Google" id="ProtNLM"/>
    </source>
</evidence>
<keyword evidence="7" id="KW-1015">Disulfide bond</keyword>
<reference evidence="10" key="1">
    <citation type="submission" date="2023-08" db="EMBL/GenBank/DDBJ databases">
        <title>Pelteobagrus vachellii genome.</title>
        <authorList>
            <person name="Liu H."/>
        </authorList>
    </citation>
    <scope>NUCLEOTIDE SEQUENCE</scope>
    <source>
        <strain evidence="10">PRFRI_2022a</strain>
        <tissue evidence="10">Muscle</tissue>
    </source>
</reference>
<dbReference type="AlphaFoldDB" id="A0AA88P646"/>
<protein>
    <recommendedName>
        <fullName evidence="12">Interferon a3-like</fullName>
    </recommendedName>
</protein>
<feature type="signal peptide" evidence="8">
    <location>
        <begin position="1"/>
        <end position="20"/>
    </location>
</feature>
<evidence type="ECO:0000313" key="9">
    <source>
        <dbReference type="EMBL" id="KAK2865988.1"/>
    </source>
</evidence>
<sequence>MSSRLMHLCVILTLCSLSCGFSCRWMNLKFKQHHGTCLGLLREMGEEININSSIPDNWHHWFFNHSHTQPEKQIWFIVQTLDEVSRLLEEPDSVSWNKDKLETFLHLLDQQANGLRSCLDHKMKKNKRLPLYFKRLRDLTKNEKQEKNEAWEWIRKELLQLFGLLDFFPAVSGNLAANDNQS</sequence>
<dbReference type="Proteomes" id="UP001187315">
    <property type="component" value="Unassembled WGS sequence"/>
</dbReference>
<evidence type="ECO:0000313" key="10">
    <source>
        <dbReference type="EMBL" id="KAK2865989.1"/>
    </source>
</evidence>
<evidence type="ECO:0000256" key="1">
    <source>
        <dbReference type="ARBA" id="ARBA00004613"/>
    </source>
</evidence>
<dbReference type="SUPFAM" id="SSF47266">
    <property type="entry name" value="4-helical cytokines"/>
    <property type="match status" value="1"/>
</dbReference>
<dbReference type="GO" id="GO:0005125">
    <property type="term" value="F:cytokine activity"/>
    <property type="evidence" value="ECO:0007669"/>
    <property type="project" value="UniProtKB-KW"/>
</dbReference>
<dbReference type="GO" id="GO:0005615">
    <property type="term" value="C:extracellular space"/>
    <property type="evidence" value="ECO:0007669"/>
    <property type="project" value="UniProtKB-KW"/>
</dbReference>
<dbReference type="Gene3D" id="1.20.1250.10">
    <property type="match status" value="1"/>
</dbReference>
<dbReference type="EMBL" id="JAVHJS010000002">
    <property type="protein sequence ID" value="KAK2865988.1"/>
    <property type="molecule type" value="Genomic_DNA"/>
</dbReference>
<evidence type="ECO:0000256" key="3">
    <source>
        <dbReference type="ARBA" id="ARBA00022514"/>
    </source>
</evidence>
<comment type="similarity">
    <text evidence="2">Belongs to the alpha/beta interferon family.</text>
</comment>
<name>A0AA88P646_TACVA</name>
<evidence type="ECO:0000256" key="7">
    <source>
        <dbReference type="ARBA" id="ARBA00023157"/>
    </source>
</evidence>
<keyword evidence="3" id="KW-0202">Cytokine</keyword>
<dbReference type="EMBL" id="JAVHJS010000002">
    <property type="protein sequence ID" value="KAK2865989.1"/>
    <property type="molecule type" value="Genomic_DNA"/>
</dbReference>
<keyword evidence="6" id="KW-0051">Antiviral defense</keyword>
<dbReference type="InterPro" id="IPR009079">
    <property type="entry name" value="4_helix_cytokine-like_core"/>
</dbReference>
<dbReference type="GO" id="GO:0005126">
    <property type="term" value="F:cytokine receptor binding"/>
    <property type="evidence" value="ECO:0007669"/>
    <property type="project" value="InterPro"/>
</dbReference>
<dbReference type="PANTHER" id="PTHR11691:SF73">
    <property type="entry name" value="INTERFERON BETA"/>
    <property type="match status" value="1"/>
</dbReference>
<dbReference type="InterPro" id="IPR000471">
    <property type="entry name" value="Interferon_alpha/beta/delta"/>
</dbReference>
<comment type="subcellular location">
    <subcellularLocation>
        <location evidence="1">Secreted</location>
    </subcellularLocation>
</comment>
<evidence type="ECO:0000256" key="6">
    <source>
        <dbReference type="ARBA" id="ARBA00023118"/>
    </source>
</evidence>
<dbReference type="GO" id="GO:0051607">
    <property type="term" value="P:defense response to virus"/>
    <property type="evidence" value="ECO:0007669"/>
    <property type="project" value="UniProtKB-KW"/>
</dbReference>
<keyword evidence="5 8" id="KW-0732">Signal</keyword>
<organism evidence="10 11">
    <name type="scientific">Tachysurus vachellii</name>
    <name type="common">Darkbarbel catfish</name>
    <name type="synonym">Pelteobagrus vachellii</name>
    <dbReference type="NCBI Taxonomy" id="175792"/>
    <lineage>
        <taxon>Eukaryota</taxon>
        <taxon>Metazoa</taxon>
        <taxon>Chordata</taxon>
        <taxon>Craniata</taxon>
        <taxon>Vertebrata</taxon>
        <taxon>Euteleostomi</taxon>
        <taxon>Actinopterygii</taxon>
        <taxon>Neopterygii</taxon>
        <taxon>Teleostei</taxon>
        <taxon>Ostariophysi</taxon>
        <taxon>Siluriformes</taxon>
        <taxon>Bagridae</taxon>
        <taxon>Tachysurus</taxon>
    </lineage>
</organism>
<dbReference type="PANTHER" id="PTHR11691">
    <property type="entry name" value="TYPE I INTERFERON"/>
    <property type="match status" value="1"/>
</dbReference>
<evidence type="ECO:0000313" key="11">
    <source>
        <dbReference type="Proteomes" id="UP001187315"/>
    </source>
</evidence>
<evidence type="ECO:0000256" key="5">
    <source>
        <dbReference type="ARBA" id="ARBA00022729"/>
    </source>
</evidence>
<dbReference type="GO" id="GO:0006955">
    <property type="term" value="P:immune response"/>
    <property type="evidence" value="ECO:0007669"/>
    <property type="project" value="UniProtKB-ARBA"/>
</dbReference>
<feature type="chain" id="PRO_5041851822" description="Interferon a3-like" evidence="8">
    <location>
        <begin position="21"/>
        <end position="182"/>
    </location>
</feature>
<gene>
    <name evidence="9" type="ORF">Q7C36_002044</name>
    <name evidence="10" type="ORF">Q7C36_002045</name>
</gene>
<comment type="caution">
    <text evidence="10">The sequence shown here is derived from an EMBL/GenBank/DDBJ whole genome shotgun (WGS) entry which is preliminary data.</text>
</comment>
<accession>A0AA88P646</accession>
<dbReference type="GO" id="GO:0043330">
    <property type="term" value="P:response to exogenous dsRNA"/>
    <property type="evidence" value="ECO:0007669"/>
    <property type="project" value="TreeGrafter"/>
</dbReference>
<evidence type="ECO:0000256" key="2">
    <source>
        <dbReference type="ARBA" id="ARBA00011033"/>
    </source>
</evidence>
<proteinExistence type="inferred from homology"/>
<evidence type="ECO:0000256" key="8">
    <source>
        <dbReference type="SAM" id="SignalP"/>
    </source>
</evidence>
<evidence type="ECO:0000256" key="4">
    <source>
        <dbReference type="ARBA" id="ARBA00022525"/>
    </source>
</evidence>
<keyword evidence="4" id="KW-0964">Secreted</keyword>
<keyword evidence="11" id="KW-1185">Reference proteome</keyword>